<proteinExistence type="predicted"/>
<keyword evidence="2" id="KW-1185">Reference proteome</keyword>
<evidence type="ECO:0000313" key="2">
    <source>
        <dbReference type="Proteomes" id="UP000887116"/>
    </source>
</evidence>
<gene>
    <name evidence="1" type="ORF">TNCT_245301</name>
</gene>
<comment type="caution">
    <text evidence="1">The sequence shown here is derived from an EMBL/GenBank/DDBJ whole genome shotgun (WGS) entry which is preliminary data.</text>
</comment>
<sequence length="88" mass="10293">MHSHPHHQTPIPTDASPPEVIPLLWRSIITFHRRRKEEKEHSSLSICHRGIRMMWNMESPVMEKCSSVNSPMMRRGFCVVSSKTMVKK</sequence>
<dbReference type="EMBL" id="BMAO01010585">
    <property type="protein sequence ID" value="GFQ68152.1"/>
    <property type="molecule type" value="Genomic_DNA"/>
</dbReference>
<accession>A0A8X6F2D4</accession>
<reference evidence="1" key="1">
    <citation type="submission" date="2020-07" db="EMBL/GenBank/DDBJ databases">
        <title>Multicomponent nature underlies the extraordinary mechanical properties of spider dragline silk.</title>
        <authorList>
            <person name="Kono N."/>
            <person name="Nakamura H."/>
            <person name="Mori M."/>
            <person name="Yoshida Y."/>
            <person name="Ohtoshi R."/>
            <person name="Malay A.D."/>
            <person name="Moran D.A.P."/>
            <person name="Tomita M."/>
            <person name="Numata K."/>
            <person name="Arakawa K."/>
        </authorList>
    </citation>
    <scope>NUCLEOTIDE SEQUENCE</scope>
</reference>
<name>A0A8X6F2D4_TRICU</name>
<protein>
    <submittedName>
        <fullName evidence="1">Uncharacterized protein</fullName>
    </submittedName>
</protein>
<dbReference type="Proteomes" id="UP000887116">
    <property type="component" value="Unassembled WGS sequence"/>
</dbReference>
<evidence type="ECO:0000313" key="1">
    <source>
        <dbReference type="EMBL" id="GFQ68152.1"/>
    </source>
</evidence>
<dbReference type="AlphaFoldDB" id="A0A8X6F2D4"/>
<organism evidence="1 2">
    <name type="scientific">Trichonephila clavata</name>
    <name type="common">Joro spider</name>
    <name type="synonym">Nephila clavata</name>
    <dbReference type="NCBI Taxonomy" id="2740835"/>
    <lineage>
        <taxon>Eukaryota</taxon>
        <taxon>Metazoa</taxon>
        <taxon>Ecdysozoa</taxon>
        <taxon>Arthropoda</taxon>
        <taxon>Chelicerata</taxon>
        <taxon>Arachnida</taxon>
        <taxon>Araneae</taxon>
        <taxon>Araneomorphae</taxon>
        <taxon>Entelegynae</taxon>
        <taxon>Araneoidea</taxon>
        <taxon>Nephilidae</taxon>
        <taxon>Trichonephila</taxon>
    </lineage>
</organism>